<dbReference type="GO" id="GO:0032259">
    <property type="term" value="P:methylation"/>
    <property type="evidence" value="ECO:0007669"/>
    <property type="project" value="UniProtKB-KW"/>
</dbReference>
<evidence type="ECO:0000313" key="7">
    <source>
        <dbReference type="Proteomes" id="UP001143330"/>
    </source>
</evidence>
<dbReference type="AlphaFoldDB" id="A0A9W6JU62"/>
<dbReference type="InterPro" id="IPR003333">
    <property type="entry name" value="CMAS"/>
</dbReference>
<evidence type="ECO:0000256" key="4">
    <source>
        <dbReference type="ARBA" id="ARBA00022691"/>
    </source>
</evidence>
<dbReference type="PIRSF" id="PIRSF003085">
    <property type="entry name" value="CMAS"/>
    <property type="match status" value="1"/>
</dbReference>
<dbReference type="GO" id="GO:0008168">
    <property type="term" value="F:methyltransferase activity"/>
    <property type="evidence" value="ECO:0007669"/>
    <property type="project" value="UniProtKB-KW"/>
</dbReference>
<dbReference type="EMBL" id="BSFM01000003">
    <property type="protein sequence ID" value="GLK82593.1"/>
    <property type="molecule type" value="Genomic_DNA"/>
</dbReference>
<dbReference type="SUPFAM" id="SSF53335">
    <property type="entry name" value="S-adenosyl-L-methionine-dependent methyltransferases"/>
    <property type="match status" value="1"/>
</dbReference>
<reference evidence="6" key="1">
    <citation type="journal article" date="2014" name="Int. J. Syst. Evol. Microbiol.">
        <title>Complete genome sequence of Corynebacterium casei LMG S-19264T (=DSM 44701T), isolated from a smear-ripened cheese.</title>
        <authorList>
            <consortium name="US DOE Joint Genome Institute (JGI-PGF)"/>
            <person name="Walter F."/>
            <person name="Albersmeier A."/>
            <person name="Kalinowski J."/>
            <person name="Ruckert C."/>
        </authorList>
    </citation>
    <scope>NUCLEOTIDE SEQUENCE</scope>
    <source>
        <strain evidence="6">VKM B-2789</strain>
    </source>
</reference>
<reference evidence="6" key="2">
    <citation type="submission" date="2023-01" db="EMBL/GenBank/DDBJ databases">
        <authorList>
            <person name="Sun Q."/>
            <person name="Evtushenko L."/>
        </authorList>
    </citation>
    <scope>NUCLEOTIDE SEQUENCE</scope>
    <source>
        <strain evidence="6">VKM B-2789</strain>
    </source>
</reference>
<gene>
    <name evidence="6" type="ORF">GCM10017653_06620</name>
</gene>
<keyword evidence="4" id="KW-0949">S-adenosyl-L-methionine</keyword>
<accession>A0A9W6JU62</accession>
<proteinExistence type="inferred from homology"/>
<dbReference type="InterPro" id="IPR029063">
    <property type="entry name" value="SAM-dependent_MTases_sf"/>
</dbReference>
<keyword evidence="2" id="KW-0489">Methyltransferase</keyword>
<evidence type="ECO:0000256" key="2">
    <source>
        <dbReference type="ARBA" id="ARBA00022603"/>
    </source>
</evidence>
<keyword evidence="3" id="KW-0808">Transferase</keyword>
<dbReference type="Proteomes" id="UP001143330">
    <property type="component" value="Unassembled WGS sequence"/>
</dbReference>
<keyword evidence="7" id="KW-1185">Reference proteome</keyword>
<keyword evidence="5" id="KW-0443">Lipid metabolism</keyword>
<dbReference type="Pfam" id="PF02353">
    <property type="entry name" value="CMAS"/>
    <property type="match status" value="1"/>
</dbReference>
<dbReference type="PANTHER" id="PTHR43667">
    <property type="entry name" value="CYCLOPROPANE-FATTY-ACYL-PHOSPHOLIPID SYNTHASE"/>
    <property type="match status" value="1"/>
</dbReference>
<evidence type="ECO:0000313" key="6">
    <source>
        <dbReference type="EMBL" id="GLK82593.1"/>
    </source>
</evidence>
<dbReference type="InterPro" id="IPR050723">
    <property type="entry name" value="CFA/CMAS"/>
</dbReference>
<dbReference type="PANTHER" id="PTHR43667:SF1">
    <property type="entry name" value="CYCLOPROPANE-FATTY-ACYL-PHOSPHOLIPID SYNTHASE"/>
    <property type="match status" value="1"/>
</dbReference>
<name>A0A9W6JU62_9HYPH</name>
<evidence type="ECO:0000256" key="3">
    <source>
        <dbReference type="ARBA" id="ARBA00022679"/>
    </source>
</evidence>
<comment type="similarity">
    <text evidence="1">Belongs to the CFA/CMAS family.</text>
</comment>
<dbReference type="Gene3D" id="3.40.50.150">
    <property type="entry name" value="Vaccinia Virus protein VP39"/>
    <property type="match status" value="1"/>
</dbReference>
<comment type="caution">
    <text evidence="6">The sequence shown here is derived from an EMBL/GenBank/DDBJ whole genome shotgun (WGS) entry which is preliminary data.</text>
</comment>
<dbReference type="GO" id="GO:0008610">
    <property type="term" value="P:lipid biosynthetic process"/>
    <property type="evidence" value="ECO:0007669"/>
    <property type="project" value="InterPro"/>
</dbReference>
<evidence type="ECO:0000256" key="5">
    <source>
        <dbReference type="ARBA" id="ARBA00023098"/>
    </source>
</evidence>
<evidence type="ECO:0000256" key="1">
    <source>
        <dbReference type="ARBA" id="ARBA00010815"/>
    </source>
</evidence>
<protein>
    <submittedName>
        <fullName evidence="6">Cyclopropane-fatty-acyl-phospholipid synthase</fullName>
    </submittedName>
</protein>
<organism evidence="6 7">
    <name type="scientific">Ancylobacter defluvii</name>
    <dbReference type="NCBI Taxonomy" id="1282440"/>
    <lineage>
        <taxon>Bacteria</taxon>
        <taxon>Pseudomonadati</taxon>
        <taxon>Pseudomonadota</taxon>
        <taxon>Alphaproteobacteria</taxon>
        <taxon>Hyphomicrobiales</taxon>
        <taxon>Xanthobacteraceae</taxon>
        <taxon>Ancylobacter</taxon>
    </lineage>
</organism>
<sequence>MPDAASFLRRVASRMFLLPHLLKRFVEKGRLVVIDEKGTQHSFGSGKDGPSVTMRLHDGKLDRELFLNPELVMAEAYMDGRLSFESGSTLYDFLYLFSINRRGLAAHPVQQAMRRSWRALKRWHQANALGKAAKNAQSHYDNPPEFYRLWLDSQMIYSCAYFPTPETSLEEAQQAKLRHIAAKLQLRPGMRVAEIGSGWGALAIYLAQQGAHVTAINVATEQLAESKKRAAEAGVLDRITFFERDYRELTGTYDRVVSVGMMEHVGVNHFDDYFNTVKRLLVPGGYAMIHAIGRMSPPGSTAPFIRKYIFPGGYVPAMSEVFASLERTSMWVGDCEMLRLHYYWTIRHWRLNFEAKRPEVVAMMGERFARMWEFYLVAVELGFLNGSNMVYQLLLANERDAVPVIRDFITDDERALARAEVLPAAGNP</sequence>
<dbReference type="CDD" id="cd02440">
    <property type="entry name" value="AdoMet_MTases"/>
    <property type="match status" value="1"/>
</dbReference>